<feature type="transmembrane region" description="Helical" evidence="9">
    <location>
        <begin position="447"/>
        <end position="470"/>
    </location>
</feature>
<dbReference type="AlphaFoldDB" id="A0A9P3PPT3"/>
<protein>
    <submittedName>
        <fullName evidence="11">Acid phosphatase homologues</fullName>
    </submittedName>
</protein>
<evidence type="ECO:0000256" key="9">
    <source>
        <dbReference type="SAM" id="Phobius"/>
    </source>
</evidence>
<feature type="region of interest" description="Disordered" evidence="8">
    <location>
        <begin position="1"/>
        <end position="49"/>
    </location>
</feature>
<dbReference type="Proteomes" id="UP001063166">
    <property type="component" value="Unassembled WGS sequence"/>
</dbReference>
<dbReference type="SUPFAM" id="SSF48317">
    <property type="entry name" value="Acid phosphatase/Vanadium-dependent haloperoxidase"/>
    <property type="match status" value="1"/>
</dbReference>
<keyword evidence="3" id="KW-0378">Hydrolase</keyword>
<evidence type="ECO:0000256" key="6">
    <source>
        <dbReference type="ARBA" id="ARBA00023136"/>
    </source>
</evidence>
<dbReference type="PANTHER" id="PTHR14969:SF28">
    <property type="entry name" value="DIHYDROSPHINGOSINE 1-PHOSPHATE PHOSPHATASE LCB3-RELATED"/>
    <property type="match status" value="1"/>
</dbReference>
<proteinExistence type="inferred from homology"/>
<feature type="compositionally biased region" description="Basic and acidic residues" evidence="8">
    <location>
        <begin position="9"/>
        <end position="18"/>
    </location>
</feature>
<dbReference type="CDD" id="cd03388">
    <property type="entry name" value="PAP2_SPPase1"/>
    <property type="match status" value="1"/>
</dbReference>
<feature type="transmembrane region" description="Helical" evidence="9">
    <location>
        <begin position="256"/>
        <end position="279"/>
    </location>
</feature>
<keyword evidence="12" id="KW-1185">Reference proteome</keyword>
<feature type="transmembrane region" description="Helical" evidence="9">
    <location>
        <begin position="291"/>
        <end position="315"/>
    </location>
</feature>
<evidence type="ECO:0000313" key="12">
    <source>
        <dbReference type="Proteomes" id="UP001063166"/>
    </source>
</evidence>
<organism evidence="11 12">
    <name type="scientific">Lyophyllum shimeji</name>
    <name type="common">Hon-shimeji</name>
    <name type="synonym">Tricholoma shimeji</name>
    <dbReference type="NCBI Taxonomy" id="47721"/>
    <lineage>
        <taxon>Eukaryota</taxon>
        <taxon>Fungi</taxon>
        <taxon>Dikarya</taxon>
        <taxon>Basidiomycota</taxon>
        <taxon>Agaricomycotina</taxon>
        <taxon>Agaricomycetes</taxon>
        <taxon>Agaricomycetidae</taxon>
        <taxon>Agaricales</taxon>
        <taxon>Tricholomatineae</taxon>
        <taxon>Lyophyllaceae</taxon>
        <taxon>Lyophyllum</taxon>
    </lineage>
</organism>
<gene>
    <name evidence="11" type="primary">LCB3</name>
    <name evidence="11" type="ORF">LshimejAT787_0605260</name>
</gene>
<comment type="subcellular location">
    <subcellularLocation>
        <location evidence="1">Endoplasmic reticulum membrane</location>
        <topology evidence="1">Multi-pass membrane protein</topology>
    </subcellularLocation>
</comment>
<comment type="similarity">
    <text evidence="7">Belongs to the type 2 lipid phosphate phosphatase family.</text>
</comment>
<evidence type="ECO:0000256" key="2">
    <source>
        <dbReference type="ARBA" id="ARBA00022692"/>
    </source>
</evidence>
<sequence length="665" mass="72287">MAHILSEVARQKLQEPRGRPASSHFTLSAPGSENSSRDSSPAPSLKNEGLSSSLRYENAINLDVEKPSGVPTSPGRRPMDVYEATLPPWRAAVRRRLVKTVQRESKAIARLQDIIRTPWLDAYFVYTSSLGTHTFFMIILPAFFFFGHNEMGRELLVILALGVYSSSFMKDLMCSPRPFAPPVTRLTIGTHHLEYGFPSTHSTNCVSIALFFFAHAHRLASTPATPSGTVLIATNNNSTADSTLPLDAASSLAEPIISAQAFTNIAIVLAIYTFSIVFGRIYTAMHSFTDCAVGVALGAGIWWAQSSWTGIPIVLTPSNPLHWLCSFLWPKTLTDAGTYVMYLGKGARASEWMEEWVRQGGWEVPLILIPLCLLAVNQHPQPVDDCPCFEDAIAFGSVVLGALVGSWAMSFSGLRMDIGKTVVMPGSGWAFEAGQWMQVERTLWDLVVWWSFAALKMIVGVLVIFVWRLLAKSALHLILPPTFRGLARVFQLPNRRFYTPATDYKNVPSDFSGNGLQAIPSVIDLPSSGGVGIEVGGIGSGVGGVSVFGRHAMKLRGASSSSDANEKGGTALVNGAVQDLGDKDKNGEPVKHYDADVLTKVVVYAGIAVLSCEVLPAMYIFVPAFILALRHNVEWKRGTTLKRGRAPWATAVLIASRSHLVGLRS</sequence>
<evidence type="ECO:0000259" key="10">
    <source>
        <dbReference type="Pfam" id="PF01569"/>
    </source>
</evidence>
<evidence type="ECO:0000256" key="5">
    <source>
        <dbReference type="ARBA" id="ARBA00022989"/>
    </source>
</evidence>
<reference evidence="11" key="1">
    <citation type="submission" date="2022-07" db="EMBL/GenBank/DDBJ databases">
        <title>The genome of Lyophyllum shimeji provides insight into the initial evolution of ectomycorrhizal fungal genome.</title>
        <authorList>
            <person name="Kobayashi Y."/>
            <person name="Shibata T."/>
            <person name="Hirakawa H."/>
            <person name="Shigenobu S."/>
            <person name="Nishiyama T."/>
            <person name="Yamada A."/>
            <person name="Hasebe M."/>
            <person name="Kawaguchi M."/>
        </authorList>
    </citation>
    <scope>NUCLEOTIDE SEQUENCE</scope>
    <source>
        <strain evidence="11">AT787</strain>
    </source>
</reference>
<dbReference type="Gene3D" id="1.20.144.10">
    <property type="entry name" value="Phosphatidic acid phosphatase type 2/haloperoxidase"/>
    <property type="match status" value="1"/>
</dbReference>
<feature type="compositionally biased region" description="Polar residues" evidence="8">
    <location>
        <begin position="23"/>
        <end position="42"/>
    </location>
</feature>
<dbReference type="GO" id="GO:0005789">
    <property type="term" value="C:endoplasmic reticulum membrane"/>
    <property type="evidence" value="ECO:0007669"/>
    <property type="project" value="UniProtKB-SubCell"/>
</dbReference>
<feature type="transmembrane region" description="Helical" evidence="9">
    <location>
        <begin position="392"/>
        <end position="414"/>
    </location>
</feature>
<evidence type="ECO:0000256" key="1">
    <source>
        <dbReference type="ARBA" id="ARBA00004477"/>
    </source>
</evidence>
<name>A0A9P3PPT3_LYOSH</name>
<keyword evidence="2 9" id="KW-0812">Transmembrane</keyword>
<comment type="caution">
    <text evidence="11">The sequence shown here is derived from an EMBL/GenBank/DDBJ whole genome shotgun (WGS) entry which is preliminary data.</text>
</comment>
<keyword evidence="6 9" id="KW-0472">Membrane</keyword>
<dbReference type="InterPro" id="IPR000326">
    <property type="entry name" value="PAP2/HPO"/>
</dbReference>
<dbReference type="PANTHER" id="PTHR14969">
    <property type="entry name" value="SPHINGOSINE-1-PHOSPHATE PHOSPHOHYDROLASE"/>
    <property type="match status" value="1"/>
</dbReference>
<feature type="domain" description="Phosphatidic acid phosphatase type 2/haloperoxidase" evidence="10">
    <location>
        <begin position="155"/>
        <end position="308"/>
    </location>
</feature>
<evidence type="ECO:0000256" key="8">
    <source>
        <dbReference type="SAM" id="MobiDB-lite"/>
    </source>
</evidence>
<evidence type="ECO:0000256" key="3">
    <source>
        <dbReference type="ARBA" id="ARBA00022801"/>
    </source>
</evidence>
<dbReference type="GO" id="GO:0042392">
    <property type="term" value="F:sphingosine-1-phosphate phosphatase activity"/>
    <property type="evidence" value="ECO:0007669"/>
    <property type="project" value="TreeGrafter"/>
</dbReference>
<evidence type="ECO:0000256" key="7">
    <source>
        <dbReference type="ARBA" id="ARBA00038324"/>
    </source>
</evidence>
<feature type="transmembrane region" description="Helical" evidence="9">
    <location>
        <begin position="123"/>
        <end position="146"/>
    </location>
</feature>
<feature type="transmembrane region" description="Helical" evidence="9">
    <location>
        <begin position="601"/>
        <end position="629"/>
    </location>
</feature>
<dbReference type="EMBL" id="BRPK01000006">
    <property type="protein sequence ID" value="GLB39364.1"/>
    <property type="molecule type" value="Genomic_DNA"/>
</dbReference>
<evidence type="ECO:0000313" key="11">
    <source>
        <dbReference type="EMBL" id="GLB39364.1"/>
    </source>
</evidence>
<dbReference type="OrthoDB" id="301434at2759"/>
<accession>A0A9P3PPT3</accession>
<dbReference type="InterPro" id="IPR036938">
    <property type="entry name" value="PAP2/HPO_sf"/>
</dbReference>
<keyword evidence="4" id="KW-0256">Endoplasmic reticulum</keyword>
<evidence type="ECO:0000256" key="4">
    <source>
        <dbReference type="ARBA" id="ARBA00022824"/>
    </source>
</evidence>
<keyword evidence="5 9" id="KW-1133">Transmembrane helix</keyword>
<dbReference type="Pfam" id="PF01569">
    <property type="entry name" value="PAP2"/>
    <property type="match status" value="1"/>
</dbReference>